<reference evidence="2" key="1">
    <citation type="submission" date="2023-11" db="EMBL/GenBank/DDBJ databases">
        <title>Genome assemblies of two species of porcelain crab, Petrolisthes cinctipes and Petrolisthes manimaculis (Anomura: Porcellanidae).</title>
        <authorList>
            <person name="Angst P."/>
        </authorList>
    </citation>
    <scope>NUCLEOTIDE SEQUENCE</scope>
    <source>
        <strain evidence="2">PB745_02</strain>
        <tissue evidence="2">Gill</tissue>
    </source>
</reference>
<gene>
    <name evidence="2" type="ORF">Pmani_032014</name>
</gene>
<feature type="compositionally biased region" description="Basic and acidic residues" evidence="1">
    <location>
        <begin position="51"/>
        <end position="76"/>
    </location>
</feature>
<dbReference type="Proteomes" id="UP001292094">
    <property type="component" value="Unassembled WGS sequence"/>
</dbReference>
<dbReference type="EMBL" id="JAWZYT010004079">
    <property type="protein sequence ID" value="KAK4295423.1"/>
    <property type="molecule type" value="Genomic_DNA"/>
</dbReference>
<name>A0AAE1NSK5_9EUCA</name>
<accession>A0AAE1NSK5</accession>
<evidence type="ECO:0000313" key="2">
    <source>
        <dbReference type="EMBL" id="KAK4295423.1"/>
    </source>
</evidence>
<protein>
    <submittedName>
        <fullName evidence="2">Uncharacterized protein</fullName>
    </submittedName>
</protein>
<dbReference type="AlphaFoldDB" id="A0AAE1NSK5"/>
<sequence length="76" mass="8701">MWNTLKPDQTRPSKKEESVWGVTTQLVLLLQVPCCPHQTPEALQEAGDSSRCNHDYNEAGTDDERMKNTAFDQRPR</sequence>
<evidence type="ECO:0000256" key="1">
    <source>
        <dbReference type="SAM" id="MobiDB-lite"/>
    </source>
</evidence>
<organism evidence="2 3">
    <name type="scientific">Petrolisthes manimaculis</name>
    <dbReference type="NCBI Taxonomy" id="1843537"/>
    <lineage>
        <taxon>Eukaryota</taxon>
        <taxon>Metazoa</taxon>
        <taxon>Ecdysozoa</taxon>
        <taxon>Arthropoda</taxon>
        <taxon>Crustacea</taxon>
        <taxon>Multicrustacea</taxon>
        <taxon>Malacostraca</taxon>
        <taxon>Eumalacostraca</taxon>
        <taxon>Eucarida</taxon>
        <taxon>Decapoda</taxon>
        <taxon>Pleocyemata</taxon>
        <taxon>Anomura</taxon>
        <taxon>Galatheoidea</taxon>
        <taxon>Porcellanidae</taxon>
        <taxon>Petrolisthes</taxon>
    </lineage>
</organism>
<evidence type="ECO:0000313" key="3">
    <source>
        <dbReference type="Proteomes" id="UP001292094"/>
    </source>
</evidence>
<comment type="caution">
    <text evidence="2">The sequence shown here is derived from an EMBL/GenBank/DDBJ whole genome shotgun (WGS) entry which is preliminary data.</text>
</comment>
<feature type="region of interest" description="Disordered" evidence="1">
    <location>
        <begin position="40"/>
        <end position="76"/>
    </location>
</feature>
<proteinExistence type="predicted"/>
<keyword evidence="3" id="KW-1185">Reference proteome</keyword>